<gene>
    <name evidence="2" type="ORF">CR105_23235</name>
</gene>
<sequence length="137" mass="14859">MAQAEDSWACEVVLCLANPNGATAVTECVAPIKKLYKQLAKGKPFPYCDMNSNDSQGNSAKNTMLNGKNCPEQHKFYVGKVAMCEYQGVINVAVANKPYTRVYWTEGSNYTEVLGGGAQPVDLPPDDEVLPPGQVQK</sequence>
<organism evidence="2 3">
    <name type="scientific">Massilia eurypsychrophila</name>
    <dbReference type="NCBI Taxonomy" id="1485217"/>
    <lineage>
        <taxon>Bacteria</taxon>
        <taxon>Pseudomonadati</taxon>
        <taxon>Pseudomonadota</taxon>
        <taxon>Betaproteobacteria</taxon>
        <taxon>Burkholderiales</taxon>
        <taxon>Oxalobacteraceae</taxon>
        <taxon>Telluria group</taxon>
        <taxon>Massilia</taxon>
    </lineage>
</organism>
<evidence type="ECO:0000256" key="1">
    <source>
        <dbReference type="SAM" id="MobiDB-lite"/>
    </source>
</evidence>
<keyword evidence="3" id="KW-1185">Reference proteome</keyword>
<name>A0A2G8TAD2_9BURK</name>
<feature type="region of interest" description="Disordered" evidence="1">
    <location>
        <begin position="117"/>
        <end position="137"/>
    </location>
</feature>
<dbReference type="EMBL" id="PDOC01000023">
    <property type="protein sequence ID" value="PIL42648.1"/>
    <property type="molecule type" value="Genomic_DNA"/>
</dbReference>
<evidence type="ECO:0000313" key="2">
    <source>
        <dbReference type="EMBL" id="PIL42648.1"/>
    </source>
</evidence>
<evidence type="ECO:0000313" key="3">
    <source>
        <dbReference type="Proteomes" id="UP000230390"/>
    </source>
</evidence>
<reference evidence="2 3" key="1">
    <citation type="submission" date="2017-10" db="EMBL/GenBank/DDBJ databases">
        <title>Massilia psychrophilum sp. nov., a novel purple-pigmented bacterium isolated from Tianshan glacier, Xinjiang Municipality, China.</title>
        <authorList>
            <person name="Wang H."/>
        </authorList>
    </citation>
    <scope>NUCLEOTIDE SEQUENCE [LARGE SCALE GENOMIC DNA]</scope>
    <source>
        <strain evidence="2 3">JCM 30074</strain>
    </source>
</reference>
<dbReference type="Proteomes" id="UP000230390">
    <property type="component" value="Unassembled WGS sequence"/>
</dbReference>
<proteinExistence type="predicted"/>
<protein>
    <submittedName>
        <fullName evidence="2">Uncharacterized protein</fullName>
    </submittedName>
</protein>
<comment type="caution">
    <text evidence="2">The sequence shown here is derived from an EMBL/GenBank/DDBJ whole genome shotgun (WGS) entry which is preliminary data.</text>
</comment>
<accession>A0A2G8TAD2</accession>
<dbReference type="AlphaFoldDB" id="A0A2G8TAD2"/>